<evidence type="ECO:0000313" key="1">
    <source>
        <dbReference type="EMBL" id="KAJ1673115.1"/>
    </source>
</evidence>
<sequence>DQQSRSDYFKTIDDFHPPPSYAFLSAVSRQTSVLPPVAGASSLSDLAHRPSSEQRSATDTHTTSHRKSTSISTVNTSSTHYFDALSVNFSLASPPQNPTRTRPLDGAPVSTVSPSRHTRSFSLDSIIAAGTIAPLGDNLPPLTDNPLHKSTSNTGPPPNPKSIVTFDTSVQPQQQQQQQQQQSEDPTATKLGRKSSFTFSYRFNRNNTTNSMPTSGQSQSHQQQSSSKMHKRSFWSIFRSSSSTVNDVGISNDTVTLASPTSNTKLEGGNTLCEPPSDAAIAAQTTAGDAKPAYNGGCRSLPATRDISQNPTLSPLIEGPDDYASSSSEGNIDDDDNETTAGCRNDNAQNPNSSKQDESPSVAAAAAAVTAPTAVAPGAT</sequence>
<feature type="non-terminal residue" evidence="1">
    <location>
        <position position="380"/>
    </location>
</feature>
<gene>
    <name evidence="1" type="ORF">EV182_005857</name>
</gene>
<organism evidence="1 2">
    <name type="scientific">Spiromyces aspiralis</name>
    <dbReference type="NCBI Taxonomy" id="68401"/>
    <lineage>
        <taxon>Eukaryota</taxon>
        <taxon>Fungi</taxon>
        <taxon>Fungi incertae sedis</taxon>
        <taxon>Zoopagomycota</taxon>
        <taxon>Kickxellomycotina</taxon>
        <taxon>Kickxellomycetes</taxon>
        <taxon>Kickxellales</taxon>
        <taxon>Kickxellaceae</taxon>
        <taxon>Spiromyces</taxon>
    </lineage>
</organism>
<evidence type="ECO:0000313" key="2">
    <source>
        <dbReference type="Proteomes" id="UP001145114"/>
    </source>
</evidence>
<proteinExistence type="predicted"/>
<dbReference type="Proteomes" id="UP001145114">
    <property type="component" value="Unassembled WGS sequence"/>
</dbReference>
<keyword evidence="2" id="KW-1185">Reference proteome</keyword>
<accession>A0ACC1H9F1</accession>
<feature type="non-terminal residue" evidence="1">
    <location>
        <position position="1"/>
    </location>
</feature>
<comment type="caution">
    <text evidence="1">The sequence shown here is derived from an EMBL/GenBank/DDBJ whole genome shotgun (WGS) entry which is preliminary data.</text>
</comment>
<protein>
    <submittedName>
        <fullName evidence="1">Uncharacterized protein</fullName>
    </submittedName>
</protein>
<dbReference type="EMBL" id="JAMZIH010007363">
    <property type="protein sequence ID" value="KAJ1673115.1"/>
    <property type="molecule type" value="Genomic_DNA"/>
</dbReference>
<name>A0ACC1H9F1_9FUNG</name>
<reference evidence="1" key="1">
    <citation type="submission" date="2022-06" db="EMBL/GenBank/DDBJ databases">
        <title>Phylogenomic reconstructions and comparative analyses of Kickxellomycotina fungi.</title>
        <authorList>
            <person name="Reynolds N.K."/>
            <person name="Stajich J.E."/>
            <person name="Barry K."/>
            <person name="Grigoriev I.V."/>
            <person name="Crous P."/>
            <person name="Smith M.E."/>
        </authorList>
    </citation>
    <scope>NUCLEOTIDE SEQUENCE</scope>
    <source>
        <strain evidence="1">RSA 2271</strain>
    </source>
</reference>